<dbReference type="eggNOG" id="COG3173">
    <property type="taxonomic scope" value="Bacteria"/>
</dbReference>
<feature type="domain" description="Aminoglycoside phosphotransferase" evidence="1">
    <location>
        <begin position="35"/>
        <end position="260"/>
    </location>
</feature>
<dbReference type="AlphaFoldDB" id="D6TQQ5"/>
<dbReference type="SUPFAM" id="SSF56112">
    <property type="entry name" value="Protein kinase-like (PK-like)"/>
    <property type="match status" value="1"/>
</dbReference>
<organism evidence="2 3">
    <name type="scientific">Ktedonobacter racemifer DSM 44963</name>
    <dbReference type="NCBI Taxonomy" id="485913"/>
    <lineage>
        <taxon>Bacteria</taxon>
        <taxon>Bacillati</taxon>
        <taxon>Chloroflexota</taxon>
        <taxon>Ktedonobacteria</taxon>
        <taxon>Ktedonobacterales</taxon>
        <taxon>Ktedonobacteraceae</taxon>
        <taxon>Ktedonobacter</taxon>
    </lineage>
</organism>
<keyword evidence="2" id="KW-0808">Transferase</keyword>
<evidence type="ECO:0000313" key="3">
    <source>
        <dbReference type="Proteomes" id="UP000004508"/>
    </source>
</evidence>
<evidence type="ECO:0000259" key="1">
    <source>
        <dbReference type="Pfam" id="PF01636"/>
    </source>
</evidence>
<keyword evidence="3" id="KW-1185">Reference proteome</keyword>
<dbReference type="Pfam" id="PF01636">
    <property type="entry name" value="APH"/>
    <property type="match status" value="1"/>
</dbReference>
<reference evidence="2 3" key="1">
    <citation type="journal article" date="2011" name="Stand. Genomic Sci.">
        <title>Non-contiguous finished genome sequence and contextual data of the filamentous soil bacterium Ktedonobacter racemifer type strain (SOSP1-21).</title>
        <authorList>
            <person name="Chang Y.J."/>
            <person name="Land M."/>
            <person name="Hauser L."/>
            <person name="Chertkov O."/>
            <person name="Del Rio T.G."/>
            <person name="Nolan M."/>
            <person name="Copeland A."/>
            <person name="Tice H."/>
            <person name="Cheng J.F."/>
            <person name="Lucas S."/>
            <person name="Han C."/>
            <person name="Goodwin L."/>
            <person name="Pitluck S."/>
            <person name="Ivanova N."/>
            <person name="Ovchinikova G."/>
            <person name="Pati A."/>
            <person name="Chen A."/>
            <person name="Palaniappan K."/>
            <person name="Mavromatis K."/>
            <person name="Liolios K."/>
            <person name="Brettin T."/>
            <person name="Fiebig A."/>
            <person name="Rohde M."/>
            <person name="Abt B."/>
            <person name="Goker M."/>
            <person name="Detter J.C."/>
            <person name="Woyke T."/>
            <person name="Bristow J."/>
            <person name="Eisen J.A."/>
            <person name="Markowitz V."/>
            <person name="Hugenholtz P."/>
            <person name="Kyrpides N.C."/>
            <person name="Klenk H.P."/>
            <person name="Lapidus A."/>
        </authorList>
    </citation>
    <scope>NUCLEOTIDE SEQUENCE [LARGE SCALE GENOMIC DNA]</scope>
    <source>
        <strain evidence="3">DSM 44963</strain>
    </source>
</reference>
<dbReference type="InParanoid" id="D6TQQ5"/>
<comment type="caution">
    <text evidence="2">The sequence shown here is derived from an EMBL/GenBank/DDBJ whole genome shotgun (WGS) entry which is preliminary data.</text>
</comment>
<dbReference type="InterPro" id="IPR011009">
    <property type="entry name" value="Kinase-like_dom_sf"/>
</dbReference>
<gene>
    <name evidence="2" type="ORF">Krac_9068</name>
</gene>
<dbReference type="OrthoDB" id="2570531at2"/>
<protein>
    <submittedName>
        <fullName evidence="2">Aminoglycoside phosphotransferase</fullName>
    </submittedName>
</protein>
<sequence>MSRTGVEDKLPWRKVPKAVRQQVDNALGSPVTRATRVWGGYGPTPTYRLVLDDGRRAFLKGIYQESNAFMKNALRSEEHVYQDLAPVLDRWMPRLYAAIHHADWHVLILEDLGPQSVPPWTPGKARAITHALANYHKTLLGTQPPAWLSQPQEDLAQENWTQAAQESQDFQTIAAFAGAEAPQALAWLQKISPTIESALKLPALTEGPYAILHGDLRSDNLRFNQGHLYLFDWPSIQLGRPEWDIVAFAQSVTVENGPSPEQVIKWYEEQFPLRTEAVESALAWWLTFFARRAWQPEIPGLPRLRRFQRLQLGVLIFWAARHWSFSSPEWARLLLE</sequence>
<dbReference type="Proteomes" id="UP000004508">
    <property type="component" value="Unassembled WGS sequence"/>
</dbReference>
<evidence type="ECO:0000313" key="2">
    <source>
        <dbReference type="EMBL" id="EFH87722.1"/>
    </source>
</evidence>
<accession>D6TQQ5</accession>
<dbReference type="RefSeq" id="WP_007913121.1">
    <property type="nucleotide sequence ID" value="NZ_ADVG01000002.1"/>
</dbReference>
<dbReference type="EMBL" id="ADVG01000002">
    <property type="protein sequence ID" value="EFH87722.1"/>
    <property type="molecule type" value="Genomic_DNA"/>
</dbReference>
<dbReference type="STRING" id="485913.Krac_9068"/>
<name>D6TQQ5_KTERA</name>
<dbReference type="InterPro" id="IPR002575">
    <property type="entry name" value="Aminoglycoside_PTrfase"/>
</dbReference>
<proteinExistence type="predicted"/>
<dbReference type="GO" id="GO:0016740">
    <property type="term" value="F:transferase activity"/>
    <property type="evidence" value="ECO:0007669"/>
    <property type="project" value="UniProtKB-KW"/>
</dbReference>
<dbReference type="Gene3D" id="3.90.1200.10">
    <property type="match status" value="1"/>
</dbReference>